<proteinExistence type="predicted"/>
<dbReference type="PROSITE" id="PS50137">
    <property type="entry name" value="DS_RBD"/>
    <property type="match status" value="4"/>
</dbReference>
<dbReference type="GO" id="GO:0004525">
    <property type="term" value="F:ribonuclease III activity"/>
    <property type="evidence" value="ECO:0007669"/>
    <property type="project" value="TreeGrafter"/>
</dbReference>
<dbReference type="Gene3D" id="3.30.160.20">
    <property type="match status" value="4"/>
</dbReference>
<dbReference type="GO" id="GO:0010468">
    <property type="term" value="P:regulation of gene expression"/>
    <property type="evidence" value="ECO:0007669"/>
    <property type="project" value="TreeGrafter"/>
</dbReference>
<keyword evidence="6" id="KW-1185">Reference proteome</keyword>
<dbReference type="GO" id="GO:0006396">
    <property type="term" value="P:RNA processing"/>
    <property type="evidence" value="ECO:0007669"/>
    <property type="project" value="TreeGrafter"/>
</dbReference>
<feature type="domain" description="DRBM" evidence="4">
    <location>
        <begin position="414"/>
        <end position="450"/>
    </location>
</feature>
<feature type="domain" description="DRBM" evidence="4">
    <location>
        <begin position="294"/>
        <end position="363"/>
    </location>
</feature>
<feature type="domain" description="DRBM" evidence="4">
    <location>
        <begin position="103"/>
        <end position="178"/>
    </location>
</feature>
<dbReference type="PANTHER" id="PTHR11207">
    <property type="entry name" value="RIBONUCLEASE III"/>
    <property type="match status" value="1"/>
</dbReference>
<evidence type="ECO:0000256" key="1">
    <source>
        <dbReference type="ARBA" id="ARBA00022884"/>
    </source>
</evidence>
<comment type="caution">
    <text evidence="5">The sequence shown here is derived from an EMBL/GenBank/DDBJ whole genome shotgun (WGS) entry which is preliminary data.</text>
</comment>
<dbReference type="SUPFAM" id="SSF54768">
    <property type="entry name" value="dsRNA-binding domain-like"/>
    <property type="match status" value="4"/>
</dbReference>
<gene>
    <name evidence="5" type="ORF">LWI28_006474</name>
</gene>
<feature type="domain" description="DRBM" evidence="4">
    <location>
        <begin position="21"/>
        <end position="90"/>
    </location>
</feature>
<dbReference type="SMART" id="SM00358">
    <property type="entry name" value="DSRM"/>
    <property type="match status" value="4"/>
</dbReference>
<feature type="compositionally biased region" description="Polar residues" evidence="3">
    <location>
        <begin position="531"/>
        <end position="552"/>
    </location>
</feature>
<dbReference type="Proteomes" id="UP001064489">
    <property type="component" value="Chromosome 9"/>
</dbReference>
<evidence type="ECO:0000259" key="4">
    <source>
        <dbReference type="PROSITE" id="PS50137"/>
    </source>
</evidence>
<reference evidence="5" key="1">
    <citation type="journal article" date="2022" name="Plant J.">
        <title>Strategies of tolerance reflected in two North American maple genomes.</title>
        <authorList>
            <person name="McEvoy S.L."/>
            <person name="Sezen U.U."/>
            <person name="Trouern-Trend A."/>
            <person name="McMahon S.M."/>
            <person name="Schaberg P.G."/>
            <person name="Yang J."/>
            <person name="Wegrzyn J.L."/>
            <person name="Swenson N.G."/>
        </authorList>
    </citation>
    <scope>NUCLEOTIDE SEQUENCE</scope>
    <source>
        <strain evidence="5">91603</strain>
    </source>
</reference>
<evidence type="ECO:0000256" key="2">
    <source>
        <dbReference type="PROSITE-ProRule" id="PRU00266"/>
    </source>
</evidence>
<feature type="region of interest" description="Disordered" evidence="3">
    <location>
        <begin position="513"/>
        <end position="552"/>
    </location>
</feature>
<evidence type="ECO:0000313" key="5">
    <source>
        <dbReference type="EMBL" id="KAI9200351.1"/>
    </source>
</evidence>
<dbReference type="GO" id="GO:0005634">
    <property type="term" value="C:nucleus"/>
    <property type="evidence" value="ECO:0007669"/>
    <property type="project" value="TreeGrafter"/>
</dbReference>
<dbReference type="PANTHER" id="PTHR11207:SF1">
    <property type="entry name" value="DOUBLE-STRANDED RNA-BINDING PROTEIN 1"/>
    <property type="match status" value="1"/>
</dbReference>
<evidence type="ECO:0000256" key="3">
    <source>
        <dbReference type="SAM" id="MobiDB-lite"/>
    </source>
</evidence>
<dbReference type="Pfam" id="PF00035">
    <property type="entry name" value="dsrm"/>
    <property type="match status" value="4"/>
</dbReference>
<dbReference type="GO" id="GO:0003725">
    <property type="term" value="F:double-stranded RNA binding"/>
    <property type="evidence" value="ECO:0007669"/>
    <property type="project" value="TreeGrafter"/>
</dbReference>
<protein>
    <recommendedName>
        <fullName evidence="4">DRBM domain-containing protein</fullName>
    </recommendedName>
</protein>
<organism evidence="5 6">
    <name type="scientific">Acer negundo</name>
    <name type="common">Box elder</name>
    <dbReference type="NCBI Taxonomy" id="4023"/>
    <lineage>
        <taxon>Eukaryota</taxon>
        <taxon>Viridiplantae</taxon>
        <taxon>Streptophyta</taxon>
        <taxon>Embryophyta</taxon>
        <taxon>Tracheophyta</taxon>
        <taxon>Spermatophyta</taxon>
        <taxon>Magnoliopsida</taxon>
        <taxon>eudicotyledons</taxon>
        <taxon>Gunneridae</taxon>
        <taxon>Pentapetalae</taxon>
        <taxon>rosids</taxon>
        <taxon>malvids</taxon>
        <taxon>Sapindales</taxon>
        <taxon>Sapindaceae</taxon>
        <taxon>Hippocastanoideae</taxon>
        <taxon>Acereae</taxon>
        <taxon>Acer</taxon>
    </lineage>
</organism>
<dbReference type="AlphaFoldDB" id="A0AAD5JGU5"/>
<sequence>MDSATNMPTNHGGSGVSNWHVFKIRLNEYTCRVGLPKPVYETTEYGPSHEPLFRSQVTMDDITYKSLPGFFDRKTAEYSAAEVALVELAKCGAVEEEHIPEIVLYKKLQEYAQKMNYAIPPIYRCNKIVEPTVDEAGRLACFCCTVTIGGIRYIGGAARTRKQARIKAARTALLAIKKTEPESSGKPVGNSQFSVIPCKKWAIESANKPEETGSVPKAKKPRFMKNDTQIEGSSNSVIATGTHQEGSKGDQTNAHGVQVEGSAEATRSCQEGISDVEPIDGDINTWKGASNWHVFKIRLQEYTHRVGLPNPVYETMEYGTSREPLFRSQVTVNDITYNSLPGFFNRKTAEHSAAEVALVELAKCGAVEEELIRETGLCKILVKEYAQKMNYAIPIYQCKNVEATGNEAGRLTHFCCTVEIGGIRYTGGAARKKKEAEIKAARTALLAIQTTEPESFGKPIGNSQLSVIPCKKRATESANKLEETGSVPKAKKARFMKKMWKIFEDKTNDTQIEGSSNSVIATGTHQGGSKGDQTNAHGVQVEGSAQATRSCQ</sequence>
<reference evidence="5" key="2">
    <citation type="submission" date="2023-02" db="EMBL/GenBank/DDBJ databases">
        <authorList>
            <person name="Swenson N.G."/>
            <person name="Wegrzyn J.L."/>
            <person name="Mcevoy S.L."/>
        </authorList>
    </citation>
    <scope>NUCLEOTIDE SEQUENCE</scope>
    <source>
        <strain evidence="5">91603</strain>
        <tissue evidence="5">Leaf</tissue>
    </source>
</reference>
<feature type="compositionally biased region" description="Polar residues" evidence="3">
    <location>
        <begin position="513"/>
        <end position="524"/>
    </location>
</feature>
<dbReference type="EMBL" id="JAJSOW010000001">
    <property type="protein sequence ID" value="KAI9200351.1"/>
    <property type="molecule type" value="Genomic_DNA"/>
</dbReference>
<dbReference type="InterPro" id="IPR014720">
    <property type="entry name" value="dsRBD_dom"/>
</dbReference>
<evidence type="ECO:0000313" key="6">
    <source>
        <dbReference type="Proteomes" id="UP001064489"/>
    </source>
</evidence>
<keyword evidence="1 2" id="KW-0694">RNA-binding</keyword>
<name>A0AAD5JGU5_ACENE</name>
<accession>A0AAD5JGU5</accession>